<evidence type="ECO:0000256" key="4">
    <source>
        <dbReference type="ARBA" id="ARBA00022989"/>
    </source>
</evidence>
<dbReference type="InterPro" id="IPR020846">
    <property type="entry name" value="MFS_dom"/>
</dbReference>
<dbReference type="InterPro" id="IPR011701">
    <property type="entry name" value="MFS"/>
</dbReference>
<dbReference type="Proteomes" id="UP000826462">
    <property type="component" value="Chromosome 2"/>
</dbReference>
<comment type="subcellular location">
    <subcellularLocation>
        <location evidence="1">Membrane</location>
        <topology evidence="1">Multi-pass membrane protein</topology>
    </subcellularLocation>
</comment>
<feature type="transmembrane region" description="Helical" evidence="6">
    <location>
        <begin position="367"/>
        <end position="388"/>
    </location>
</feature>
<evidence type="ECO:0000256" key="1">
    <source>
        <dbReference type="ARBA" id="ARBA00004141"/>
    </source>
</evidence>
<feature type="transmembrane region" description="Helical" evidence="6">
    <location>
        <begin position="247"/>
        <end position="268"/>
    </location>
</feature>
<feature type="transmembrane region" description="Helical" evidence="6">
    <location>
        <begin position="16"/>
        <end position="33"/>
    </location>
</feature>
<feature type="transmembrane region" description="Helical" evidence="6">
    <location>
        <begin position="312"/>
        <end position="330"/>
    </location>
</feature>
<dbReference type="CDD" id="cd17319">
    <property type="entry name" value="MFS_ExuT_GudP_like"/>
    <property type="match status" value="1"/>
</dbReference>
<evidence type="ECO:0000256" key="6">
    <source>
        <dbReference type="SAM" id="Phobius"/>
    </source>
</evidence>
<evidence type="ECO:0000313" key="8">
    <source>
        <dbReference type="EMBL" id="QYD73057.1"/>
    </source>
</evidence>
<name>A0ABX8UXQ0_9BURK</name>
<evidence type="ECO:0000256" key="2">
    <source>
        <dbReference type="ARBA" id="ARBA00022448"/>
    </source>
</evidence>
<organism evidence="8 9">
    <name type="scientific">Paraburkholderia edwinii</name>
    <dbReference type="NCBI Taxonomy" id="2861782"/>
    <lineage>
        <taxon>Bacteria</taxon>
        <taxon>Pseudomonadati</taxon>
        <taxon>Pseudomonadota</taxon>
        <taxon>Betaproteobacteria</taxon>
        <taxon>Burkholderiales</taxon>
        <taxon>Burkholderiaceae</taxon>
        <taxon>Paraburkholderia</taxon>
    </lineage>
</organism>
<feature type="transmembrane region" description="Helical" evidence="6">
    <location>
        <begin position="178"/>
        <end position="200"/>
    </location>
</feature>
<keyword evidence="5 6" id="KW-0472">Membrane</keyword>
<feature type="transmembrane region" description="Helical" evidence="6">
    <location>
        <begin position="53"/>
        <end position="74"/>
    </location>
</feature>
<dbReference type="RefSeq" id="WP_219802611.1">
    <property type="nucleotide sequence ID" value="NZ_CP080096.1"/>
</dbReference>
<protein>
    <submittedName>
        <fullName evidence="8">MFS transporter</fullName>
    </submittedName>
</protein>
<proteinExistence type="predicted"/>
<feature type="transmembrane region" description="Helical" evidence="6">
    <location>
        <begin position="144"/>
        <end position="166"/>
    </location>
</feature>
<dbReference type="PROSITE" id="PS50850">
    <property type="entry name" value="MFS"/>
    <property type="match status" value="1"/>
</dbReference>
<keyword evidence="9" id="KW-1185">Reference proteome</keyword>
<evidence type="ECO:0000259" key="7">
    <source>
        <dbReference type="PROSITE" id="PS50850"/>
    </source>
</evidence>
<evidence type="ECO:0000313" key="9">
    <source>
        <dbReference type="Proteomes" id="UP000826462"/>
    </source>
</evidence>
<evidence type="ECO:0000256" key="3">
    <source>
        <dbReference type="ARBA" id="ARBA00022692"/>
    </source>
</evidence>
<accession>A0ABX8UXQ0</accession>
<feature type="transmembrane region" description="Helical" evidence="6">
    <location>
        <begin position="111"/>
        <end position="132"/>
    </location>
</feature>
<dbReference type="PANTHER" id="PTHR43791:SF36">
    <property type="entry name" value="TRANSPORTER, PUTATIVE (AFU_ORTHOLOGUE AFUA_6G08340)-RELATED"/>
    <property type="match status" value="1"/>
</dbReference>
<feature type="transmembrane region" description="Helical" evidence="6">
    <location>
        <begin position="86"/>
        <end position="105"/>
    </location>
</feature>
<evidence type="ECO:0000256" key="5">
    <source>
        <dbReference type="ARBA" id="ARBA00023136"/>
    </source>
</evidence>
<feature type="domain" description="Major facilitator superfamily (MFS) profile" evidence="7">
    <location>
        <begin position="20"/>
        <end position="426"/>
    </location>
</feature>
<dbReference type="PANTHER" id="PTHR43791">
    <property type="entry name" value="PERMEASE-RELATED"/>
    <property type="match status" value="1"/>
</dbReference>
<dbReference type="InterPro" id="IPR036259">
    <property type="entry name" value="MFS_trans_sf"/>
</dbReference>
<feature type="transmembrane region" description="Helical" evidence="6">
    <location>
        <begin position="280"/>
        <end position="300"/>
    </location>
</feature>
<dbReference type="SUPFAM" id="SSF103473">
    <property type="entry name" value="MFS general substrate transporter"/>
    <property type="match status" value="1"/>
</dbReference>
<feature type="transmembrane region" description="Helical" evidence="6">
    <location>
        <begin position="336"/>
        <end position="355"/>
    </location>
</feature>
<dbReference type="Gene3D" id="1.20.1250.20">
    <property type="entry name" value="MFS general substrate transporter like domains"/>
    <property type="match status" value="2"/>
</dbReference>
<keyword evidence="3 6" id="KW-0812">Transmembrane</keyword>
<sequence length="444" mass="47919">MDTMQQLSEKTVIRKIFWRVIPLLMVLYVISFIDRINVGFAALTMNKDIGLTPYLFGLGSGIFFVGYFIFEIPSNVMMVRVGARRWIARILLTWGVFACAMALATGPTSFIALRFLLGLAEAGFFPGVILYLTYWFPVRYRARIVSAFMLSIPVSIAVGAPLSTLILQMNGMLGIKGWQWLFIIEGLPAIIGAFFALRLLTDRPERATWLTESEREWLSKELAADDASASSDSKIGGLGKALLNPTVLMLAFIYFCATGANLGLSFFLPQIIKQQGYSNVTVGLITSIPYIAGCIGMLIVGNLSDRFNERRWFLAATMVLAAGGLIAAGALGASVWSIVALSVAAIGIFGCKGPFWSLPSFYLRGQAAAGGIAFINAIGNLGGFAGPYLVGLFKRSSNSYADGLCALAAFCVAALVVTALFIRPRQAQQAAMFPHLAAGNDDAK</sequence>
<keyword evidence="4 6" id="KW-1133">Transmembrane helix</keyword>
<keyword evidence="2" id="KW-0813">Transport</keyword>
<feature type="transmembrane region" description="Helical" evidence="6">
    <location>
        <begin position="400"/>
        <end position="422"/>
    </location>
</feature>
<reference evidence="8 9" key="1">
    <citation type="submission" date="2021-07" db="EMBL/GenBank/DDBJ databases">
        <title>Paraburkholderia edwinii protects Aspergillus sp. from phenazines by acting as a toxin sponge.</title>
        <authorList>
            <person name="Dahlstrom K.M."/>
            <person name="Newman D.K."/>
        </authorList>
    </citation>
    <scope>NUCLEOTIDE SEQUENCE [LARGE SCALE GENOMIC DNA]</scope>
    <source>
        <strain evidence="8 9">Pe01</strain>
    </source>
</reference>
<gene>
    <name evidence="8" type="ORF">KZJ38_25645</name>
</gene>
<dbReference type="EMBL" id="CP080096">
    <property type="protein sequence ID" value="QYD73057.1"/>
    <property type="molecule type" value="Genomic_DNA"/>
</dbReference>
<dbReference type="Pfam" id="PF07690">
    <property type="entry name" value="MFS_1"/>
    <property type="match status" value="1"/>
</dbReference>